<dbReference type="Proteomes" id="UP000190150">
    <property type="component" value="Unassembled WGS sequence"/>
</dbReference>
<dbReference type="InterPro" id="IPR014284">
    <property type="entry name" value="RNA_pol_sigma-70_dom"/>
</dbReference>
<dbReference type="InterPro" id="IPR013249">
    <property type="entry name" value="RNA_pol_sigma70_r4_t2"/>
</dbReference>
<evidence type="ECO:0000313" key="7">
    <source>
        <dbReference type="EMBL" id="SKB94987.1"/>
    </source>
</evidence>
<dbReference type="RefSeq" id="WP_079644562.1">
    <property type="nucleotide sequence ID" value="NZ_FUZF01000016.1"/>
</dbReference>
<evidence type="ECO:0000259" key="6">
    <source>
        <dbReference type="Pfam" id="PF08281"/>
    </source>
</evidence>
<dbReference type="InterPro" id="IPR007627">
    <property type="entry name" value="RNA_pol_sigma70_r2"/>
</dbReference>
<comment type="similarity">
    <text evidence="1">Belongs to the sigma-70 factor family. ECF subfamily.</text>
</comment>
<dbReference type="Gene3D" id="1.10.10.10">
    <property type="entry name" value="Winged helix-like DNA-binding domain superfamily/Winged helix DNA-binding domain"/>
    <property type="match status" value="1"/>
</dbReference>
<name>A0A1T5FFS9_9SPHI</name>
<evidence type="ECO:0000259" key="5">
    <source>
        <dbReference type="Pfam" id="PF04542"/>
    </source>
</evidence>
<dbReference type="SUPFAM" id="SSF88659">
    <property type="entry name" value="Sigma3 and sigma4 domains of RNA polymerase sigma factors"/>
    <property type="match status" value="1"/>
</dbReference>
<dbReference type="InterPro" id="IPR036388">
    <property type="entry name" value="WH-like_DNA-bd_sf"/>
</dbReference>
<keyword evidence="2" id="KW-0805">Transcription regulation</keyword>
<dbReference type="InterPro" id="IPR013324">
    <property type="entry name" value="RNA_pol_sigma_r3/r4-like"/>
</dbReference>
<evidence type="ECO:0000256" key="2">
    <source>
        <dbReference type="ARBA" id="ARBA00023015"/>
    </source>
</evidence>
<dbReference type="Pfam" id="PF08281">
    <property type="entry name" value="Sigma70_r4_2"/>
    <property type="match status" value="1"/>
</dbReference>
<proteinExistence type="inferred from homology"/>
<dbReference type="EMBL" id="FUZF01000016">
    <property type="protein sequence ID" value="SKB94987.1"/>
    <property type="molecule type" value="Genomic_DNA"/>
</dbReference>
<dbReference type="PANTHER" id="PTHR43133:SF46">
    <property type="entry name" value="RNA POLYMERASE SIGMA-70 FACTOR ECF SUBFAMILY"/>
    <property type="match status" value="1"/>
</dbReference>
<gene>
    <name evidence="7" type="ORF">SAMN05660841_03205</name>
</gene>
<dbReference type="InterPro" id="IPR014327">
    <property type="entry name" value="RNA_pol_sigma70_bacteroid"/>
</dbReference>
<dbReference type="Gene3D" id="1.10.1740.10">
    <property type="match status" value="1"/>
</dbReference>
<evidence type="ECO:0000256" key="1">
    <source>
        <dbReference type="ARBA" id="ARBA00010641"/>
    </source>
</evidence>
<evidence type="ECO:0000256" key="4">
    <source>
        <dbReference type="ARBA" id="ARBA00023163"/>
    </source>
</evidence>
<reference evidence="8" key="1">
    <citation type="submission" date="2017-02" db="EMBL/GenBank/DDBJ databases">
        <authorList>
            <person name="Varghese N."/>
            <person name="Submissions S."/>
        </authorList>
    </citation>
    <scope>NUCLEOTIDE SEQUENCE [LARGE SCALE GENOMIC DNA]</scope>
    <source>
        <strain evidence="8">DSM 24091</strain>
    </source>
</reference>
<feature type="domain" description="RNA polymerase sigma-70 region 2" evidence="5">
    <location>
        <begin position="23"/>
        <end position="88"/>
    </location>
</feature>
<organism evidence="7 8">
    <name type="scientific">Sphingobacterium nematocida</name>
    <dbReference type="NCBI Taxonomy" id="1513896"/>
    <lineage>
        <taxon>Bacteria</taxon>
        <taxon>Pseudomonadati</taxon>
        <taxon>Bacteroidota</taxon>
        <taxon>Sphingobacteriia</taxon>
        <taxon>Sphingobacteriales</taxon>
        <taxon>Sphingobacteriaceae</taxon>
        <taxon>Sphingobacterium</taxon>
    </lineage>
</organism>
<evidence type="ECO:0000313" key="8">
    <source>
        <dbReference type="Proteomes" id="UP000190150"/>
    </source>
</evidence>
<dbReference type="STRING" id="1513896.SAMN05660841_03205"/>
<dbReference type="PANTHER" id="PTHR43133">
    <property type="entry name" value="RNA POLYMERASE ECF-TYPE SIGMA FACTO"/>
    <property type="match status" value="1"/>
</dbReference>
<dbReference type="GO" id="GO:0016987">
    <property type="term" value="F:sigma factor activity"/>
    <property type="evidence" value="ECO:0007669"/>
    <property type="project" value="UniProtKB-KW"/>
</dbReference>
<dbReference type="CDD" id="cd06171">
    <property type="entry name" value="Sigma70_r4"/>
    <property type="match status" value="1"/>
</dbReference>
<keyword evidence="4" id="KW-0804">Transcription</keyword>
<evidence type="ECO:0000256" key="3">
    <source>
        <dbReference type="ARBA" id="ARBA00023082"/>
    </source>
</evidence>
<dbReference type="InterPro" id="IPR013325">
    <property type="entry name" value="RNA_pol_sigma_r2"/>
</dbReference>
<dbReference type="NCBIfam" id="TIGR02937">
    <property type="entry name" value="sigma70-ECF"/>
    <property type="match status" value="1"/>
</dbReference>
<keyword evidence="3" id="KW-0731">Sigma factor</keyword>
<keyword evidence="8" id="KW-1185">Reference proteome</keyword>
<sequence>MKKIQGKIEDSKYIDHNSFVSYYESYFPLMYLHALRMLDDREEAKDVVQQVFFKIWDKRNEISIKESVKSYLYKSTRNAVLDKIASRKISEKHKENMKSFSTKTVEIEDEAQIARNLSASIDAEINKLPPQMRLIFQLSRIEEQSHKEIASQLNISTNTVKTQIARALKALKLKITYFF</sequence>
<dbReference type="AlphaFoldDB" id="A0A1T5FFS9"/>
<protein>
    <submittedName>
        <fullName evidence="7">RNA polymerase sigma-70 factor, ECF subfamily</fullName>
    </submittedName>
</protein>
<feature type="domain" description="RNA polymerase sigma factor 70 region 4 type 2" evidence="6">
    <location>
        <begin position="120"/>
        <end position="171"/>
    </location>
</feature>
<dbReference type="Pfam" id="PF04542">
    <property type="entry name" value="Sigma70_r2"/>
    <property type="match status" value="1"/>
</dbReference>
<dbReference type="NCBIfam" id="TIGR02985">
    <property type="entry name" value="Sig70_bacteroi1"/>
    <property type="match status" value="1"/>
</dbReference>
<dbReference type="InterPro" id="IPR039425">
    <property type="entry name" value="RNA_pol_sigma-70-like"/>
</dbReference>
<dbReference type="SUPFAM" id="SSF88946">
    <property type="entry name" value="Sigma2 domain of RNA polymerase sigma factors"/>
    <property type="match status" value="1"/>
</dbReference>
<dbReference type="GO" id="GO:0003677">
    <property type="term" value="F:DNA binding"/>
    <property type="evidence" value="ECO:0007669"/>
    <property type="project" value="InterPro"/>
</dbReference>
<dbReference type="GO" id="GO:0006352">
    <property type="term" value="P:DNA-templated transcription initiation"/>
    <property type="evidence" value="ECO:0007669"/>
    <property type="project" value="InterPro"/>
</dbReference>
<accession>A0A1T5FFS9</accession>
<dbReference type="OrthoDB" id="1093111at2"/>